<name>A0A8S1KTY7_9CILI</name>
<evidence type="ECO:0000256" key="3">
    <source>
        <dbReference type="ARBA" id="ARBA00023125"/>
    </source>
</evidence>
<accession>A0A8S1KTY7</accession>
<proteinExistence type="predicted"/>
<keyword evidence="6" id="KW-1185">Reference proteome</keyword>
<dbReference type="AlphaFoldDB" id="A0A8S1KTY7"/>
<dbReference type="GO" id="GO:0046872">
    <property type="term" value="F:metal ion binding"/>
    <property type="evidence" value="ECO:0007669"/>
    <property type="project" value="UniProtKB-KW"/>
</dbReference>
<reference evidence="5" key="1">
    <citation type="submission" date="2021-01" db="EMBL/GenBank/DDBJ databases">
        <authorList>
            <consortium name="Genoscope - CEA"/>
            <person name="William W."/>
        </authorList>
    </citation>
    <scope>NUCLEOTIDE SEQUENCE</scope>
</reference>
<keyword evidence="2" id="KW-0862">Zinc</keyword>
<dbReference type="CDD" id="cd04476">
    <property type="entry name" value="RPA1_DBD_C"/>
    <property type="match status" value="1"/>
</dbReference>
<gene>
    <name evidence="5" type="ORF">PSON_ATCC_30995.1.T0120455</name>
</gene>
<evidence type="ECO:0000256" key="2">
    <source>
        <dbReference type="ARBA" id="ARBA00022833"/>
    </source>
</evidence>
<dbReference type="EMBL" id="CAJJDN010000012">
    <property type="protein sequence ID" value="CAD8058869.1"/>
    <property type="molecule type" value="Genomic_DNA"/>
</dbReference>
<dbReference type="GO" id="GO:0003677">
    <property type="term" value="F:DNA binding"/>
    <property type="evidence" value="ECO:0007669"/>
    <property type="project" value="UniProtKB-KW"/>
</dbReference>
<dbReference type="InterPro" id="IPR047192">
    <property type="entry name" value="Euk_RPA1_DBD_C"/>
</dbReference>
<evidence type="ECO:0000313" key="6">
    <source>
        <dbReference type="Proteomes" id="UP000692954"/>
    </source>
</evidence>
<keyword evidence="1" id="KW-0479">Metal-binding</keyword>
<evidence type="ECO:0000259" key="4">
    <source>
        <dbReference type="Pfam" id="PF08646"/>
    </source>
</evidence>
<keyword evidence="3" id="KW-0238">DNA-binding</keyword>
<sequence>MIYEEQLSKIEHLFQNYKDRISIIQDTKYSFVIKGYNEKLVLGKQIIIETNLIDYFHSQLALLTGGAAITLKKIFNEQHSDNVQSIVLQLLKWKIVFVQKFQRYIVVILECQYLGNIDIALDLSVFNPEIYSKETKKIKYTILKTNLSKQQQLIEPQNFKNVKIENQVYSKPNQNSIIFDENLINLSLIDITINRSYQKFCQDSQTISELLANKKKNWILEGRIIQKSQMLEFKKKNSNISTYYFKIIILDQKQDIIIGLFYDKANQKMFDFLEKGRVYTFKNGRISKNNLNYSQSITFTQFSIIQVSQNYNLPHLPQLSLKKIYDLQNQQKDQKIDLVAAIQEIKTISGMGLQLMVLDQTGRIAVKLLGKQYANQMLSIGQILIFKNLLFKNQQNFTYLSSYHNTIILDNSDFIEVQALHEWLLEKDLDQIMKPNSDCLTVNLKQLEENVFKKLNEDRTNHIETVFIIGYLTELSNFIYPRCPNNKCHSKMEYSQQRQNYRCKKCFIENNSPQQSFILNLKIMDEYNSIEAIVFDDFAVKLLGLTADQFSKLNESQQNMILIVSKFRQFKIKLQVLFNEYNGQIRPKYKVVEIYDIDYNELAQKEMKTFEEVDYLLNVSQIL</sequence>
<feature type="domain" description="Replication factor A C-terminal" evidence="4">
    <location>
        <begin position="476"/>
        <end position="603"/>
    </location>
</feature>
<evidence type="ECO:0000256" key="1">
    <source>
        <dbReference type="ARBA" id="ARBA00022723"/>
    </source>
</evidence>
<dbReference type="Proteomes" id="UP000692954">
    <property type="component" value="Unassembled WGS sequence"/>
</dbReference>
<evidence type="ECO:0000313" key="5">
    <source>
        <dbReference type="EMBL" id="CAD8058869.1"/>
    </source>
</evidence>
<dbReference type="Pfam" id="PF08646">
    <property type="entry name" value="Rep_fac-A_C"/>
    <property type="match status" value="1"/>
</dbReference>
<dbReference type="OrthoDB" id="1751331at2759"/>
<dbReference type="InterPro" id="IPR013955">
    <property type="entry name" value="Rep_factor-A_C"/>
</dbReference>
<protein>
    <recommendedName>
        <fullName evidence="4">Replication factor A C-terminal domain-containing protein</fullName>
    </recommendedName>
</protein>
<organism evidence="5 6">
    <name type="scientific">Paramecium sonneborni</name>
    <dbReference type="NCBI Taxonomy" id="65129"/>
    <lineage>
        <taxon>Eukaryota</taxon>
        <taxon>Sar</taxon>
        <taxon>Alveolata</taxon>
        <taxon>Ciliophora</taxon>
        <taxon>Intramacronucleata</taxon>
        <taxon>Oligohymenophorea</taxon>
        <taxon>Peniculida</taxon>
        <taxon>Parameciidae</taxon>
        <taxon>Paramecium</taxon>
    </lineage>
</organism>
<comment type="caution">
    <text evidence="5">The sequence shown here is derived from an EMBL/GenBank/DDBJ whole genome shotgun (WGS) entry which is preliminary data.</text>
</comment>